<reference evidence="1 2" key="1">
    <citation type="journal article" date="2014" name="Genome Announc.">
        <title>Draft Genome Sequence of Magnetospirillum sp. Strain SO-1, a Freshwater Magnetotactic Bacterium Isolated from the Ol'khovka River, Russia.</title>
        <authorList>
            <person name="Grouzdev D.S."/>
            <person name="Dziuba M.V."/>
            <person name="Sukhacheva M.S."/>
            <person name="Mardanov A.V."/>
            <person name="Beletskiy A.V."/>
            <person name="Kuznetsov B.B."/>
            <person name="Skryabin K.G."/>
        </authorList>
    </citation>
    <scope>NUCLEOTIDE SEQUENCE [LARGE SCALE GENOMIC DNA]</scope>
    <source>
        <strain evidence="1 2">SO-1</strain>
    </source>
</reference>
<dbReference type="Pfam" id="PF11836">
    <property type="entry name" value="Phage_TAC_11"/>
    <property type="match status" value="1"/>
</dbReference>
<comment type="caution">
    <text evidence="1">The sequence shown here is derived from an EMBL/GenBank/DDBJ whole genome shotgun (WGS) entry which is preliminary data.</text>
</comment>
<dbReference type="InterPro" id="IPR021791">
    <property type="entry name" value="Phage_TAC_11"/>
</dbReference>
<sequence>MGGNPHRGEVEVPLKGGVVTLRPTWDSIAAIEQACGLGLYNLAHKLASRHISSIDLSVVIAAGATAAGAKMTPQAALAQILETGVNAVYPAVLAFVTNAVTGGEETTQSGEGKAS</sequence>
<accession>M3AEV3</accession>
<dbReference type="STRING" id="1244869.H261_03228"/>
<gene>
    <name evidence="1" type="ORF">H261_03228</name>
</gene>
<evidence type="ECO:0008006" key="3">
    <source>
        <dbReference type="Google" id="ProtNLM"/>
    </source>
</evidence>
<evidence type="ECO:0000313" key="2">
    <source>
        <dbReference type="Proteomes" id="UP000011744"/>
    </source>
</evidence>
<dbReference type="RefSeq" id="WP_008614255.1">
    <property type="nucleotide sequence ID" value="NZ_AONQ01000005.1"/>
</dbReference>
<dbReference type="AlphaFoldDB" id="M3AEV3"/>
<dbReference type="EMBL" id="AONQ01000005">
    <property type="protein sequence ID" value="EME71388.1"/>
    <property type="molecule type" value="Genomic_DNA"/>
</dbReference>
<evidence type="ECO:0000313" key="1">
    <source>
        <dbReference type="EMBL" id="EME71388.1"/>
    </source>
</evidence>
<keyword evidence="2" id="KW-1185">Reference proteome</keyword>
<proteinExistence type="predicted"/>
<name>M3AEV3_9PROT</name>
<organism evidence="1 2">
    <name type="scientific">Paramagnetospirillum caucaseum</name>
    <dbReference type="NCBI Taxonomy" id="1244869"/>
    <lineage>
        <taxon>Bacteria</taxon>
        <taxon>Pseudomonadati</taxon>
        <taxon>Pseudomonadota</taxon>
        <taxon>Alphaproteobacteria</taxon>
        <taxon>Rhodospirillales</taxon>
        <taxon>Magnetospirillaceae</taxon>
        <taxon>Paramagnetospirillum</taxon>
    </lineage>
</organism>
<dbReference type="OrthoDB" id="7506512at2"/>
<dbReference type="Proteomes" id="UP000011744">
    <property type="component" value="Unassembled WGS sequence"/>
</dbReference>
<dbReference type="PATRIC" id="fig|1244869.3.peg.645"/>
<protein>
    <recommendedName>
        <fullName evidence="3">Phage tail tube protein, GTA-gp10</fullName>
    </recommendedName>
</protein>